<comment type="similarity">
    <text evidence="5 20">Belongs to the transketolase family.</text>
</comment>
<dbReference type="GO" id="GO:0009052">
    <property type="term" value="P:pentose-phosphate shunt, non-oxidative branch"/>
    <property type="evidence" value="ECO:0007669"/>
    <property type="project" value="UniProtKB-ARBA"/>
</dbReference>
<feature type="binding site" evidence="17">
    <location>
        <position position="437"/>
    </location>
    <ligand>
        <name>thiamine diphosphate</name>
        <dbReference type="ChEBI" id="CHEBI:58937"/>
    </ligand>
</feature>
<comment type="cofactor">
    <cofactor evidence="2">
        <name>Mn(2+)</name>
        <dbReference type="ChEBI" id="CHEBI:29035"/>
    </cofactor>
</comment>
<comment type="cofactor">
    <cofactor evidence="18">
        <name>Mg(2+)</name>
        <dbReference type="ChEBI" id="CHEBI:18420"/>
    </cofactor>
    <text evidence="18">Binds 1 Mg(2+) ion per subunit. Can also utilize other divalent metal cations, such as Ca(2+), Mn(2+) and Co(2+).</text>
</comment>
<dbReference type="FunFam" id="3.40.50.920:FF:000003">
    <property type="entry name" value="Transketolase"/>
    <property type="match status" value="1"/>
</dbReference>
<dbReference type="CDD" id="cd02012">
    <property type="entry name" value="TPP_TK"/>
    <property type="match status" value="1"/>
</dbReference>
<keyword evidence="10 20" id="KW-0106">Calcium</keyword>
<feature type="binding site" evidence="16">
    <location>
        <position position="26"/>
    </location>
    <ligand>
        <name>substrate</name>
    </ligand>
</feature>
<accession>A0A099LP82</accession>
<dbReference type="FunFam" id="3.40.50.970:FF:000003">
    <property type="entry name" value="Transketolase"/>
    <property type="match status" value="1"/>
</dbReference>
<dbReference type="eggNOG" id="COG0021">
    <property type="taxonomic scope" value="Bacteria"/>
</dbReference>
<dbReference type="EMBL" id="JMCG01000002">
    <property type="protein sequence ID" value="KGK09246.1"/>
    <property type="molecule type" value="Genomic_DNA"/>
</dbReference>
<evidence type="ECO:0000256" key="18">
    <source>
        <dbReference type="PIRSR" id="PIRSR605478-4"/>
    </source>
</evidence>
<feature type="binding site" evidence="16">
    <location>
        <position position="357"/>
    </location>
    <ligand>
        <name>substrate</name>
    </ligand>
</feature>
<feature type="binding site" evidence="17">
    <location>
        <position position="156"/>
    </location>
    <ligand>
        <name>thiamine diphosphate</name>
        <dbReference type="ChEBI" id="CHEBI:58937"/>
    </ligand>
</feature>
<dbReference type="SMART" id="SM00861">
    <property type="entry name" value="Transket_pyr"/>
    <property type="match status" value="1"/>
</dbReference>
<dbReference type="InterPro" id="IPR005478">
    <property type="entry name" value="Transketolase_bac-like"/>
</dbReference>
<sequence length="664" mass="71884">MPSRKHLANAIRALSMDGVQKANSGHPGAPMGMADIAEVLWRGHLNHNPSNPEWADRDRFVLSNGHGSMLIYSLLHLSGYELSIDDLKNFRQLHSKTPGHPEYGYAPGIETTTGPLGQGITNAVGMAMAEKALAAQFNKEGHDIVDHFTYVFMGDGCLMEGISHEACSLAGTLGLGKLIAFWDDNGISIDGHVEGWFSDDTPKRFEAYGWHVIPAVDGHDANAINAAIIAAKADPRPTLICTKTIIGFGSPNKSGSHDCHGAPLGAEEIAATRKELGWEHGPFEIPQEVYAEWSAKETGAAKEAAWNEKFAAYEAAYPELAAEFKRRVNGELPAEWEEKANQIIADLQANPANIASRKASQNALEAFGKMLPEFMGGSADLAPSNLTMWSGSKSLEASDFSGNYIHYGVREFGMTAIMNGIALHGGFVPYGATFLMFMEYARNAMRMAALMKIQNIQVYTHDSIGLGEDGPTHQPVEQIASLRLTPNMSTWRPCDQVESAVAWKLAIERKDGPSALIFSRQNLAQQARSAEQVADIAKGGYILKDSDGKPELILIATGSEVELAVKAAEQLTAEGKKVRVVSMPSTDAFDKQDAAYREAVLPSDVTARIAIEAGIADFWYKYVGFGGRIIGMTTFGESAPADQLFEMFGFTVDNVVNTAKEIIA</sequence>
<evidence type="ECO:0000256" key="2">
    <source>
        <dbReference type="ARBA" id="ARBA00001936"/>
    </source>
</evidence>
<evidence type="ECO:0000256" key="13">
    <source>
        <dbReference type="ARBA" id="ARBA00049473"/>
    </source>
</evidence>
<evidence type="ECO:0000256" key="5">
    <source>
        <dbReference type="ARBA" id="ARBA00007131"/>
    </source>
</evidence>
<evidence type="ECO:0000256" key="4">
    <source>
        <dbReference type="ARBA" id="ARBA00002931"/>
    </source>
</evidence>
<comment type="cofactor">
    <cofactor evidence="20">
        <name>Mg(2+)</name>
        <dbReference type="ChEBI" id="CHEBI:18420"/>
    </cofactor>
    <cofactor evidence="20">
        <name>Ca(2+)</name>
        <dbReference type="ChEBI" id="CHEBI:29108"/>
    </cofactor>
    <cofactor evidence="20">
        <name>Mn(2+)</name>
        <dbReference type="ChEBI" id="CHEBI:29035"/>
    </cofactor>
    <cofactor evidence="20">
        <name>Co(2+)</name>
        <dbReference type="ChEBI" id="CHEBI:48828"/>
    </cofactor>
    <text evidence="20">Binds 1 Mg(2+) ion per subunit. Can also utilize other divalent metal cations, such as Ca(2+), Mn(2+) and Co(2+).</text>
</comment>
<dbReference type="InterPro" id="IPR049557">
    <property type="entry name" value="Transketolase_CS"/>
</dbReference>
<feature type="binding site" evidence="16">
    <location>
        <position position="469"/>
    </location>
    <ligand>
        <name>substrate</name>
    </ligand>
</feature>
<feature type="binding site" evidence="17">
    <location>
        <position position="260"/>
    </location>
    <ligand>
        <name>thiamine diphosphate</name>
        <dbReference type="ChEBI" id="CHEBI:58937"/>
    </ligand>
</feature>
<evidence type="ECO:0000256" key="16">
    <source>
        <dbReference type="PIRSR" id="PIRSR605478-2"/>
    </source>
</evidence>
<evidence type="ECO:0000256" key="3">
    <source>
        <dbReference type="ARBA" id="ARBA00001941"/>
    </source>
</evidence>
<keyword evidence="8 20" id="KW-0808">Transferase</keyword>
<comment type="catalytic activity">
    <reaction evidence="13 20">
        <text>D-sedoheptulose 7-phosphate + D-glyceraldehyde 3-phosphate = aldehydo-D-ribose 5-phosphate + D-xylulose 5-phosphate</text>
        <dbReference type="Rhea" id="RHEA:10508"/>
        <dbReference type="ChEBI" id="CHEBI:57483"/>
        <dbReference type="ChEBI" id="CHEBI:57737"/>
        <dbReference type="ChEBI" id="CHEBI:58273"/>
        <dbReference type="ChEBI" id="CHEBI:59776"/>
        <dbReference type="EC" id="2.2.1.1"/>
    </reaction>
</comment>
<comment type="cofactor">
    <cofactor evidence="3">
        <name>Co(2+)</name>
        <dbReference type="ChEBI" id="CHEBI:48828"/>
    </cofactor>
</comment>
<evidence type="ECO:0000256" key="10">
    <source>
        <dbReference type="ARBA" id="ARBA00022837"/>
    </source>
</evidence>
<dbReference type="RefSeq" id="WP_039430516.1">
    <property type="nucleotide sequence ID" value="NZ_CP061845.1"/>
</dbReference>
<dbReference type="Gene3D" id="3.40.50.920">
    <property type="match status" value="1"/>
</dbReference>
<evidence type="ECO:0000256" key="8">
    <source>
        <dbReference type="ARBA" id="ARBA00022679"/>
    </source>
</evidence>
<dbReference type="InterPro" id="IPR009014">
    <property type="entry name" value="Transketo_C/PFOR_II"/>
</dbReference>
<dbReference type="GO" id="GO:0046872">
    <property type="term" value="F:metal ion binding"/>
    <property type="evidence" value="ECO:0007669"/>
    <property type="project" value="UniProtKB-KW"/>
</dbReference>
<feature type="binding site" evidence="17">
    <location>
        <position position="66"/>
    </location>
    <ligand>
        <name>thiamine diphosphate</name>
        <dbReference type="ChEBI" id="CHEBI:58937"/>
    </ligand>
</feature>
<feature type="binding site" evidence="18">
    <location>
        <position position="187"/>
    </location>
    <ligand>
        <name>Mg(2+)</name>
        <dbReference type="ChEBI" id="CHEBI:18420"/>
    </ligand>
</feature>
<feature type="binding site" evidence="16">
    <location>
        <position position="260"/>
    </location>
    <ligand>
        <name>substrate</name>
    </ligand>
</feature>
<gene>
    <name evidence="22" type="ORF">EA26_18705</name>
</gene>
<dbReference type="Pfam" id="PF02779">
    <property type="entry name" value="Transket_pyr"/>
    <property type="match status" value="1"/>
</dbReference>
<evidence type="ECO:0000256" key="17">
    <source>
        <dbReference type="PIRSR" id="PIRSR605478-3"/>
    </source>
</evidence>
<keyword evidence="11 18" id="KW-0460">Magnesium</keyword>
<evidence type="ECO:0000256" key="20">
    <source>
        <dbReference type="RuleBase" id="RU004996"/>
    </source>
</evidence>
<evidence type="ECO:0000256" key="15">
    <source>
        <dbReference type="PIRSR" id="PIRSR605478-1"/>
    </source>
</evidence>
<dbReference type="InterPro" id="IPR055152">
    <property type="entry name" value="Transketolase-like_C_2"/>
</dbReference>
<feature type="binding site" evidence="17">
    <location>
        <position position="185"/>
    </location>
    <ligand>
        <name>thiamine diphosphate</name>
        <dbReference type="ChEBI" id="CHEBI:58937"/>
    </ligand>
</feature>
<feature type="binding site" evidence="16">
    <location>
        <position position="461"/>
    </location>
    <ligand>
        <name>substrate</name>
    </ligand>
</feature>
<dbReference type="PROSITE" id="PS00801">
    <property type="entry name" value="TRANSKETOLASE_1"/>
    <property type="match status" value="1"/>
</dbReference>
<feature type="binding site" evidence="18">
    <location>
        <position position="155"/>
    </location>
    <ligand>
        <name>Mg(2+)</name>
        <dbReference type="ChEBI" id="CHEBI:18420"/>
    </ligand>
</feature>
<dbReference type="InterPro" id="IPR033247">
    <property type="entry name" value="Transketolase_fam"/>
</dbReference>
<feature type="binding site" evidence="16">
    <location>
        <position position="520"/>
    </location>
    <ligand>
        <name>substrate</name>
    </ligand>
</feature>
<evidence type="ECO:0000256" key="7">
    <source>
        <dbReference type="ARBA" id="ARBA00013152"/>
    </source>
</evidence>
<dbReference type="AlphaFoldDB" id="A0A099LP82"/>
<name>A0A099LP82_9VIBR</name>
<evidence type="ECO:0000256" key="11">
    <source>
        <dbReference type="ARBA" id="ARBA00022842"/>
    </source>
</evidence>
<dbReference type="STRING" id="29495.EA26_18705"/>
<dbReference type="CDD" id="cd07033">
    <property type="entry name" value="TPP_PYR_DXS_TK_like"/>
    <property type="match status" value="1"/>
</dbReference>
<dbReference type="PANTHER" id="PTHR43522">
    <property type="entry name" value="TRANSKETOLASE"/>
    <property type="match status" value="1"/>
</dbReference>
<keyword evidence="12 17" id="KW-0786">Thiamine pyrophosphate</keyword>
<feature type="binding site" evidence="16">
    <location>
        <position position="473"/>
    </location>
    <ligand>
        <name>substrate</name>
    </ligand>
</feature>
<comment type="subunit">
    <text evidence="6 20">Homodimer.</text>
</comment>
<evidence type="ECO:0000256" key="19">
    <source>
        <dbReference type="PIRSR" id="PIRSR605478-5"/>
    </source>
</evidence>
<dbReference type="PROSITE" id="PS00802">
    <property type="entry name" value="TRANSKETOLASE_2"/>
    <property type="match status" value="1"/>
</dbReference>
<feature type="binding site" evidence="17">
    <location>
        <begin position="114"/>
        <end position="116"/>
    </location>
    <ligand>
        <name>thiamine diphosphate</name>
        <dbReference type="ChEBI" id="CHEBI:58937"/>
    </ligand>
</feature>
<dbReference type="FunFam" id="3.40.50.970:FF:000004">
    <property type="entry name" value="Transketolase"/>
    <property type="match status" value="1"/>
</dbReference>
<evidence type="ECO:0000313" key="22">
    <source>
        <dbReference type="EMBL" id="KGK09246.1"/>
    </source>
</evidence>
<proteinExistence type="inferred from homology"/>
<evidence type="ECO:0000256" key="9">
    <source>
        <dbReference type="ARBA" id="ARBA00022723"/>
    </source>
</evidence>
<dbReference type="InterPro" id="IPR005475">
    <property type="entry name" value="Transketolase-like_Pyr-bd"/>
</dbReference>
<dbReference type="NCBIfam" id="TIGR00232">
    <property type="entry name" value="tktlase_bact"/>
    <property type="match status" value="1"/>
</dbReference>
<dbReference type="GO" id="GO:0004802">
    <property type="term" value="F:transketolase activity"/>
    <property type="evidence" value="ECO:0007669"/>
    <property type="project" value="UniProtKB-UniRule"/>
</dbReference>
<evidence type="ECO:0000256" key="6">
    <source>
        <dbReference type="ARBA" id="ARBA00011738"/>
    </source>
</evidence>
<protein>
    <recommendedName>
        <fullName evidence="7 14">Transketolase</fullName>
        <ecNumber evidence="7 14">2.2.1.1</ecNumber>
    </recommendedName>
</protein>
<evidence type="ECO:0000259" key="21">
    <source>
        <dbReference type="SMART" id="SM00861"/>
    </source>
</evidence>
<dbReference type="SUPFAM" id="SSF52922">
    <property type="entry name" value="TK C-terminal domain-like"/>
    <property type="match status" value="1"/>
</dbReference>
<dbReference type="SUPFAM" id="SSF52518">
    <property type="entry name" value="Thiamin diphosphate-binding fold (THDP-binding)"/>
    <property type="match status" value="2"/>
</dbReference>
<organism evidence="22 23">
    <name type="scientific">Vibrio navarrensis</name>
    <dbReference type="NCBI Taxonomy" id="29495"/>
    <lineage>
        <taxon>Bacteria</taxon>
        <taxon>Pseudomonadati</taxon>
        <taxon>Pseudomonadota</taxon>
        <taxon>Gammaproteobacteria</taxon>
        <taxon>Vibrionales</taxon>
        <taxon>Vibrionaceae</taxon>
        <taxon>Vibrio</taxon>
    </lineage>
</organism>
<dbReference type="Gene3D" id="3.40.50.970">
    <property type="match status" value="2"/>
</dbReference>
<comment type="cofactor">
    <cofactor evidence="1">
        <name>Ca(2+)</name>
        <dbReference type="ChEBI" id="CHEBI:29108"/>
    </cofactor>
</comment>
<comment type="function">
    <text evidence="4 20">Catalyzes the transfer of a two-carbon ketol group from a ketose donor to an aldose acceptor, via a covalent intermediate with the cofactor thiamine pyrophosphate.</text>
</comment>
<dbReference type="GO" id="GO:0005829">
    <property type="term" value="C:cytosol"/>
    <property type="evidence" value="ECO:0007669"/>
    <property type="project" value="TreeGrafter"/>
</dbReference>
<dbReference type="GeneID" id="43685111"/>
<feature type="site" description="Important for catalytic activity" evidence="19">
    <location>
        <position position="26"/>
    </location>
</feature>
<dbReference type="Proteomes" id="UP000029994">
    <property type="component" value="Unassembled WGS sequence"/>
</dbReference>
<keyword evidence="9 18" id="KW-0479">Metal-binding</keyword>
<keyword evidence="23" id="KW-1185">Reference proteome</keyword>
<reference evidence="22 23" key="1">
    <citation type="submission" date="2014-04" db="EMBL/GenBank/DDBJ databases">
        <title>Genome sequencing of Vibrio navarrensis strains.</title>
        <authorList>
            <person name="Gladney L.M."/>
            <person name="Katz L.S."/>
            <person name="Marino-Ramirez L."/>
            <person name="Jordan I.K."/>
        </authorList>
    </citation>
    <scope>NUCLEOTIDE SEQUENCE [LARGE SCALE GENOMIC DNA]</scope>
    <source>
        <strain evidence="22 23">ATCC 51183</strain>
    </source>
</reference>
<feature type="binding site" evidence="16">
    <location>
        <position position="384"/>
    </location>
    <ligand>
        <name>substrate</name>
    </ligand>
</feature>
<dbReference type="InterPro" id="IPR029061">
    <property type="entry name" value="THDP-binding"/>
</dbReference>
<feature type="domain" description="Transketolase-like pyrimidine-binding" evidence="21">
    <location>
        <begin position="354"/>
        <end position="525"/>
    </location>
</feature>
<comment type="caution">
    <text evidence="22">The sequence shown here is derived from an EMBL/GenBank/DDBJ whole genome shotgun (WGS) entry which is preliminary data.</text>
</comment>
<dbReference type="Pfam" id="PF00456">
    <property type="entry name" value="Transketolase_N"/>
    <property type="match status" value="1"/>
</dbReference>
<comment type="cofactor">
    <cofactor evidence="17">
        <name>thiamine diphosphate</name>
        <dbReference type="ChEBI" id="CHEBI:58937"/>
    </cofactor>
    <text evidence="17">Binds 1 thiamine pyrophosphate per subunit. During the reaction, the substrate forms a covalent intermediate with the cofactor.</text>
</comment>
<feature type="binding site" evidence="18">
    <location>
        <position position="185"/>
    </location>
    <ligand>
        <name>Mg(2+)</name>
        <dbReference type="ChEBI" id="CHEBI:18420"/>
    </ligand>
</feature>
<evidence type="ECO:0000256" key="14">
    <source>
        <dbReference type="NCBIfam" id="TIGR00232"/>
    </source>
</evidence>
<dbReference type="PANTHER" id="PTHR43522:SF2">
    <property type="entry name" value="TRANSKETOLASE 1-RELATED"/>
    <property type="match status" value="1"/>
</dbReference>
<evidence type="ECO:0000256" key="12">
    <source>
        <dbReference type="ARBA" id="ARBA00023052"/>
    </source>
</evidence>
<dbReference type="Pfam" id="PF22613">
    <property type="entry name" value="Transketolase_C_1"/>
    <property type="match status" value="1"/>
</dbReference>
<dbReference type="EC" id="2.2.1.1" evidence="7 14"/>
<dbReference type="InterPro" id="IPR020826">
    <property type="entry name" value="Transketolase_BS"/>
</dbReference>
<feature type="site" description="Important for catalytic activity" evidence="19">
    <location>
        <position position="260"/>
    </location>
</feature>
<evidence type="ECO:0000256" key="1">
    <source>
        <dbReference type="ARBA" id="ARBA00001913"/>
    </source>
</evidence>
<feature type="active site" description="Proton donor" evidence="15">
    <location>
        <position position="411"/>
    </location>
</feature>
<evidence type="ECO:0000313" key="23">
    <source>
        <dbReference type="Proteomes" id="UP000029994"/>
    </source>
</evidence>
<dbReference type="InterPro" id="IPR005474">
    <property type="entry name" value="Transketolase_N"/>
</dbReference>